<keyword evidence="7" id="KW-1185">Reference proteome</keyword>
<reference evidence="6 7" key="1">
    <citation type="submission" date="2024-02" db="EMBL/GenBank/DDBJ databases">
        <authorList>
            <person name="Chen Y."/>
            <person name="Shah S."/>
            <person name="Dougan E. K."/>
            <person name="Thang M."/>
            <person name="Chan C."/>
        </authorList>
    </citation>
    <scope>NUCLEOTIDE SEQUENCE [LARGE SCALE GENOMIC DNA]</scope>
</reference>
<feature type="region of interest" description="Disordered" evidence="4">
    <location>
        <begin position="994"/>
        <end position="1036"/>
    </location>
</feature>
<feature type="transmembrane region" description="Helical" evidence="5">
    <location>
        <begin position="729"/>
        <end position="747"/>
    </location>
</feature>
<comment type="caution">
    <text evidence="6">The sequence shown here is derived from an EMBL/GenBank/DDBJ whole genome shotgun (WGS) entry which is preliminary data.</text>
</comment>
<evidence type="ECO:0000256" key="4">
    <source>
        <dbReference type="SAM" id="MobiDB-lite"/>
    </source>
</evidence>
<protein>
    <recommendedName>
        <fullName evidence="8">Ion transport domain-containing protein</fullName>
    </recommendedName>
</protein>
<evidence type="ECO:0000313" key="6">
    <source>
        <dbReference type="EMBL" id="CAK9054916.1"/>
    </source>
</evidence>
<accession>A0ABP0MTU8</accession>
<dbReference type="InterPro" id="IPR002110">
    <property type="entry name" value="Ankyrin_rpt"/>
</dbReference>
<dbReference type="SUPFAM" id="SSF48403">
    <property type="entry name" value="Ankyrin repeat"/>
    <property type="match status" value="1"/>
</dbReference>
<feature type="transmembrane region" description="Helical" evidence="5">
    <location>
        <begin position="799"/>
        <end position="822"/>
    </location>
</feature>
<sequence length="1049" mass="117830">MVLGLVIAARSNRSNDKKGSSWRRALSAKTSTALSFHDIRQDNHASSSQVVGWANLENLDRPQHVECIEYISSARRHYHEAVQQIDPLISSNTSDELRLNEEFFQPHLPDDLLHAIEREHEELIPYKGRYLKGRPLHFAIWVASLNSLSPLGMDGLEDVKILLWAKAEPNSSATYTRRKEVVELPALHIAAGLGCIAAMEMILDYVDSPSDEINRFCFCGDREFYCALHDAVFNGKAKAAIWLLEQHADPSVKNMEGYTALHWLALRSMDEDSDVEEVVRSLIRSRASVEQSTEEGKIPLEMAVKPGSLFPKHLLYLLAPSYQALDGAQVRLHNCSFFEDLALMSSHSGKAAQDFADRIATLPVAVAKHKAIADAQHENAVDCMASLLQMAPEAAAVMLGLLLELEARPIQENPGHHSLSSRAILWGRTLQCAYKPDQRMTRLGPRQNLVRWPEWKYDATLGHAPTWHGKLLQVPQEHQARSSKVFDVETLVLLLPNILDIDIFMALASTRSVHRQIFNSLPVKAAVHCLWMELISTVFGLTLIFNFMDLLIFACWGLTPAGRPLLWRLTSSNNQDIGTNSSLQFPRFANFLLAGLLRDLVNISWWLYSLCWKWLRHKKNVTIAGTLGRGHELRSGLHSLWHPAKMFDLSHNTNMPELILILLKAVFLLSVQCVQGCDRAMSHWTQALLAVCFFMHSVKLIYMLRVSAFGGKKILVLLKTLVSGAMREMFLVAFLFFLAFVVTAVMLDRKGAISVVSWSLYRGLIFGDGAGLDNMGFAIEGSWRGESGFIEDIDVLQWLLTIMAILGTVTFIVILNMIIAIYSNEYGRLETESDLLFQRERAKYCCNCLLGMQKLRSRSCCFRYLVAAAVIFCTVGSILLFILFPSNDPNVAPPPPLAAFLLAVSQVGMQALMMHSDWFAVGRSGEEGPRQEHFLWTVRRCEQRDLQAEQKQRRMETEAEANAKLQELMSEIRDHLAAQAAPAPSKAVSSAYMSKRNTDECRPITTGGTPRAPGTPHARLPTPSLTPRKSKERHQRTLRDVIEGRRLSL</sequence>
<evidence type="ECO:0000256" key="1">
    <source>
        <dbReference type="ARBA" id="ARBA00022737"/>
    </source>
</evidence>
<keyword evidence="1" id="KW-0677">Repeat</keyword>
<feature type="coiled-coil region" evidence="3">
    <location>
        <begin position="948"/>
        <end position="978"/>
    </location>
</feature>
<dbReference type="PANTHER" id="PTHR24198">
    <property type="entry name" value="ANKYRIN REPEAT AND PROTEIN KINASE DOMAIN-CONTAINING PROTEIN"/>
    <property type="match status" value="1"/>
</dbReference>
<dbReference type="Gene3D" id="1.25.40.20">
    <property type="entry name" value="Ankyrin repeat-containing domain"/>
    <property type="match status" value="1"/>
</dbReference>
<dbReference type="InterPro" id="IPR036770">
    <property type="entry name" value="Ankyrin_rpt-contain_sf"/>
</dbReference>
<dbReference type="SMART" id="SM00248">
    <property type="entry name" value="ANK"/>
    <property type="match status" value="3"/>
</dbReference>
<keyword evidence="3" id="KW-0175">Coiled coil</keyword>
<name>A0ABP0MTU8_9DINO</name>
<dbReference type="PANTHER" id="PTHR24198:SF165">
    <property type="entry name" value="ANKYRIN REPEAT-CONTAINING PROTEIN-RELATED"/>
    <property type="match status" value="1"/>
</dbReference>
<evidence type="ECO:0000256" key="5">
    <source>
        <dbReference type="SAM" id="Phobius"/>
    </source>
</evidence>
<keyword evidence="5" id="KW-0812">Transmembrane</keyword>
<evidence type="ECO:0000313" key="7">
    <source>
        <dbReference type="Proteomes" id="UP001642484"/>
    </source>
</evidence>
<dbReference type="EMBL" id="CAXAMN010019768">
    <property type="protein sequence ID" value="CAK9054916.1"/>
    <property type="molecule type" value="Genomic_DNA"/>
</dbReference>
<proteinExistence type="predicted"/>
<gene>
    <name evidence="6" type="ORF">CCMP2556_LOCUS27398</name>
</gene>
<keyword evidence="5" id="KW-1133">Transmembrane helix</keyword>
<keyword evidence="5" id="KW-0472">Membrane</keyword>
<feature type="transmembrane region" description="Helical" evidence="5">
    <location>
        <begin position="862"/>
        <end position="884"/>
    </location>
</feature>
<evidence type="ECO:0008006" key="8">
    <source>
        <dbReference type="Google" id="ProtNLM"/>
    </source>
</evidence>
<organism evidence="6 7">
    <name type="scientific">Durusdinium trenchii</name>
    <dbReference type="NCBI Taxonomy" id="1381693"/>
    <lineage>
        <taxon>Eukaryota</taxon>
        <taxon>Sar</taxon>
        <taxon>Alveolata</taxon>
        <taxon>Dinophyceae</taxon>
        <taxon>Suessiales</taxon>
        <taxon>Symbiodiniaceae</taxon>
        <taxon>Durusdinium</taxon>
    </lineage>
</organism>
<evidence type="ECO:0000256" key="2">
    <source>
        <dbReference type="ARBA" id="ARBA00023043"/>
    </source>
</evidence>
<evidence type="ECO:0000256" key="3">
    <source>
        <dbReference type="SAM" id="Coils"/>
    </source>
</evidence>
<keyword evidence="2" id="KW-0040">ANK repeat</keyword>
<feature type="compositionally biased region" description="Low complexity" evidence="4">
    <location>
        <begin position="1003"/>
        <end position="1016"/>
    </location>
</feature>
<dbReference type="Proteomes" id="UP001642484">
    <property type="component" value="Unassembled WGS sequence"/>
</dbReference>
<feature type="transmembrane region" description="Helical" evidence="5">
    <location>
        <begin position="687"/>
        <end position="709"/>
    </location>
</feature>